<reference evidence="2 3" key="1">
    <citation type="submission" date="2018-08" db="EMBL/GenBank/DDBJ databases">
        <title>Actinomadura spongicola sp. nov., isolated from marine sponge Leucetta chagosensis.</title>
        <authorList>
            <person name="Li L."/>
            <person name="Lin H.W."/>
        </authorList>
    </citation>
    <scope>NUCLEOTIDE SEQUENCE [LARGE SCALE GENOMIC DNA]</scope>
    <source>
        <strain evidence="2 3">LHW52907</strain>
    </source>
</reference>
<protein>
    <submittedName>
        <fullName evidence="2">Uncharacterized protein</fullName>
    </submittedName>
</protein>
<keyword evidence="3" id="KW-1185">Reference proteome</keyword>
<keyword evidence="1" id="KW-1133">Transmembrane helix</keyword>
<feature type="transmembrane region" description="Helical" evidence="1">
    <location>
        <begin position="162"/>
        <end position="188"/>
    </location>
</feature>
<evidence type="ECO:0000313" key="3">
    <source>
        <dbReference type="Proteomes" id="UP000262882"/>
    </source>
</evidence>
<sequence length="244" mass="23501">MFSLLDRRLGVVVFGFLTTVVVLGVVFGAGFLRSGGLVGGLALGSGCLFAGPVVGWGRCVVGVPVRGLRGVFGVACRLCGVVTRPGVAWCGVRAGLRLPWGCLIGGLSGLFGRGFAAVAQGGACVPGVLLGGGGFGGVLPGEGLVFPVLGAVGLGGPGGWSLLIAFAGGGAAVVGGAVVLLRFALVVVLAEGLGFTGRFAVPGCGGPVLTVGGGFGAVGLAVLCRVLLGFAGTGEALQAGRLLG</sequence>
<feature type="transmembrane region" description="Helical" evidence="1">
    <location>
        <begin position="12"/>
        <end position="32"/>
    </location>
</feature>
<feature type="transmembrane region" description="Helical" evidence="1">
    <location>
        <begin position="208"/>
        <end position="228"/>
    </location>
</feature>
<gene>
    <name evidence="2" type="ORF">D0T12_24660</name>
</gene>
<comment type="caution">
    <text evidence="2">The sequence shown here is derived from an EMBL/GenBank/DDBJ whole genome shotgun (WGS) entry which is preliminary data.</text>
</comment>
<keyword evidence="1" id="KW-0812">Transmembrane</keyword>
<proteinExistence type="predicted"/>
<keyword evidence="1" id="KW-0472">Membrane</keyword>
<name>A0A372GC06_9ACTN</name>
<accession>A0A372GC06</accession>
<organism evidence="2 3">
    <name type="scientific">Actinomadura spongiicola</name>
    <dbReference type="NCBI Taxonomy" id="2303421"/>
    <lineage>
        <taxon>Bacteria</taxon>
        <taxon>Bacillati</taxon>
        <taxon>Actinomycetota</taxon>
        <taxon>Actinomycetes</taxon>
        <taxon>Streptosporangiales</taxon>
        <taxon>Thermomonosporaceae</taxon>
        <taxon>Actinomadura</taxon>
    </lineage>
</organism>
<evidence type="ECO:0000313" key="2">
    <source>
        <dbReference type="EMBL" id="RFS82649.1"/>
    </source>
</evidence>
<feature type="transmembrane region" description="Helical" evidence="1">
    <location>
        <begin position="38"/>
        <end position="61"/>
    </location>
</feature>
<dbReference type="Proteomes" id="UP000262882">
    <property type="component" value="Unassembled WGS sequence"/>
</dbReference>
<evidence type="ECO:0000256" key="1">
    <source>
        <dbReference type="SAM" id="Phobius"/>
    </source>
</evidence>
<dbReference type="EMBL" id="QVNQ01000008">
    <property type="protein sequence ID" value="RFS82649.1"/>
    <property type="molecule type" value="Genomic_DNA"/>
</dbReference>
<dbReference type="AlphaFoldDB" id="A0A372GC06"/>